<dbReference type="PANTHER" id="PTHR40700:SF1">
    <property type="entry name" value="DUF63 DOMAIN-CONTAINING PROTEIN"/>
    <property type="match status" value="1"/>
</dbReference>
<feature type="transmembrane region" description="Helical" evidence="1">
    <location>
        <begin position="70"/>
        <end position="92"/>
    </location>
</feature>
<keyword evidence="3" id="KW-1185">Reference proteome</keyword>
<dbReference type="GeneID" id="14652745"/>
<accession>M1XKP6</accession>
<dbReference type="eggNOG" id="arCOG02178">
    <property type="taxonomic scope" value="Archaea"/>
</dbReference>
<protein>
    <submittedName>
        <fullName evidence="2">DUF63 family protein</fullName>
    </submittedName>
</protein>
<feature type="transmembrane region" description="Helical" evidence="1">
    <location>
        <begin position="104"/>
        <end position="126"/>
    </location>
</feature>
<feature type="transmembrane region" description="Helical" evidence="1">
    <location>
        <begin position="138"/>
        <end position="159"/>
    </location>
</feature>
<dbReference type="Pfam" id="PF01889">
    <property type="entry name" value="DUF63"/>
    <property type="match status" value="1"/>
</dbReference>
<dbReference type="RefSeq" id="WP_015409080.1">
    <property type="nucleotide sequence ID" value="NC_020388.1"/>
</dbReference>
<evidence type="ECO:0000256" key="1">
    <source>
        <dbReference type="SAM" id="Phobius"/>
    </source>
</evidence>
<reference evidence="2 3" key="1">
    <citation type="journal article" date="2013" name="Genome Announc.">
        <title>Genome of the haloarchaeon Natronomonas moolapensis, a neutrophilic member of a previously haloalkaliphilic genus.</title>
        <authorList>
            <person name="Dyall-Smith M.L."/>
            <person name="Pfeiffer F."/>
            <person name="Oberwinkler T."/>
            <person name="Klee K."/>
            <person name="Rampp M."/>
            <person name="Palm P."/>
            <person name="Gross K."/>
            <person name="Schuster S.C."/>
            <person name="Oesterhelt D."/>
        </authorList>
    </citation>
    <scope>NUCLEOTIDE SEQUENCE [LARGE SCALE GENOMIC DNA]</scope>
    <source>
        <strain evidence="3">DSM 18674 / JCM 14361 / 8.8.11</strain>
    </source>
</reference>
<organism evidence="2 3">
    <name type="scientific">Natronomonas moolapensis (strain DSM 18674 / CECT 7526 / JCM 14361 / 8.8.11)</name>
    <dbReference type="NCBI Taxonomy" id="268739"/>
    <lineage>
        <taxon>Archaea</taxon>
        <taxon>Methanobacteriati</taxon>
        <taxon>Methanobacteriota</taxon>
        <taxon>Stenosarchaea group</taxon>
        <taxon>Halobacteria</taxon>
        <taxon>Halobacteriales</taxon>
        <taxon>Natronomonadaceae</taxon>
        <taxon>Natronomonas</taxon>
    </lineage>
</organism>
<dbReference type="InterPro" id="IPR002749">
    <property type="entry name" value="DUF63"/>
</dbReference>
<dbReference type="KEGG" id="nmo:Nmlp_2095"/>
<evidence type="ECO:0000313" key="3">
    <source>
        <dbReference type="Proteomes" id="UP000011867"/>
    </source>
</evidence>
<name>M1XKP6_NATM8</name>
<dbReference type="EMBL" id="HF582854">
    <property type="protein sequence ID" value="CCQ36277.1"/>
    <property type="molecule type" value="Genomic_DNA"/>
</dbReference>
<keyword evidence="1" id="KW-0812">Transmembrane</keyword>
<feature type="transmembrane region" description="Helical" evidence="1">
    <location>
        <begin position="217"/>
        <end position="239"/>
    </location>
</feature>
<dbReference type="AlphaFoldDB" id="M1XKP6"/>
<proteinExistence type="predicted"/>
<dbReference type="PANTHER" id="PTHR40700">
    <property type="entry name" value="HYPOTHETICAL MEMBRANE PROTEIN, CONSERVED, DUF63 FAMILY"/>
    <property type="match status" value="1"/>
</dbReference>
<gene>
    <name evidence="2" type="ordered locus">Nmlp_2095</name>
</gene>
<feature type="transmembrane region" description="Helical" evidence="1">
    <location>
        <begin position="37"/>
        <end position="58"/>
    </location>
</feature>
<feature type="transmembrane region" description="Helical" evidence="1">
    <location>
        <begin position="12"/>
        <end position="30"/>
    </location>
</feature>
<dbReference type="HOGENOM" id="CLU_1028982_0_0_2"/>
<evidence type="ECO:0000313" key="2">
    <source>
        <dbReference type="EMBL" id="CCQ36277.1"/>
    </source>
</evidence>
<feature type="transmembrane region" description="Helical" evidence="1">
    <location>
        <begin position="251"/>
        <end position="274"/>
    </location>
</feature>
<sequence length="275" mass="27076">MPLPADFALPPAPYLAALAVGAAVAVAALYRRRPRVTAASVTAFAPWVAAGGALYALHQVGVPRDSLDPLFGSPAVYVTVGILAGGVWATVADRPAESWSASGAPALLAGAGSALLLAALAAAAFGPTPAGTGGGGTPVASVAIAVVSVVVAATAWGVLRRVRDVDATGSVGSLAVFGHTLDGVSTAVGYDLLGFGEQTPLSRLIIDAGAALPTAELIGAGWLFAAVKVGLGVAVVALFEEYVRADPTEGYLLLGLVVAVGLGPGVHNVVLFALA</sequence>
<keyword evidence="1" id="KW-0472">Membrane</keyword>
<dbReference type="STRING" id="268739.Nmlp_2095"/>
<dbReference type="Proteomes" id="UP000011867">
    <property type="component" value="Chromosome"/>
</dbReference>
<keyword evidence="1" id="KW-1133">Transmembrane helix</keyword>